<sequence length="123" mass="13913">MLPRTAEDAPTGRPIPILVLVTHLYRSSRAKARVLQRSLFVSPPLWLLGVEHFLVTLYCFAFPYRFALAVEVRDILENQLKAEKRGKKKTGRRLAPSPCPLPTVLFNGGNRPIQPRALPTIDR</sequence>
<organism evidence="1 2">
    <name type="scientific">Baudoinia panamericana (strain UAMH 10762)</name>
    <name type="common">Angels' share fungus</name>
    <name type="synonym">Baudoinia compniacensis (strain UAMH 10762)</name>
    <dbReference type="NCBI Taxonomy" id="717646"/>
    <lineage>
        <taxon>Eukaryota</taxon>
        <taxon>Fungi</taxon>
        <taxon>Dikarya</taxon>
        <taxon>Ascomycota</taxon>
        <taxon>Pezizomycotina</taxon>
        <taxon>Dothideomycetes</taxon>
        <taxon>Dothideomycetidae</taxon>
        <taxon>Mycosphaerellales</taxon>
        <taxon>Teratosphaeriaceae</taxon>
        <taxon>Baudoinia</taxon>
    </lineage>
</organism>
<evidence type="ECO:0000313" key="2">
    <source>
        <dbReference type="Proteomes" id="UP000011761"/>
    </source>
</evidence>
<dbReference type="GeneID" id="19113619"/>
<accession>M2NI30</accession>
<protein>
    <submittedName>
        <fullName evidence="1">Uncharacterized protein</fullName>
    </submittedName>
</protein>
<dbReference type="AlphaFoldDB" id="M2NI30"/>
<dbReference type="KEGG" id="bcom:BAUCODRAFT_387133"/>
<dbReference type="HOGENOM" id="CLU_2014844_0_0_1"/>
<reference evidence="1 2" key="1">
    <citation type="journal article" date="2012" name="PLoS Pathog.">
        <title>Diverse lifestyles and strategies of plant pathogenesis encoded in the genomes of eighteen Dothideomycetes fungi.</title>
        <authorList>
            <person name="Ohm R.A."/>
            <person name="Feau N."/>
            <person name="Henrissat B."/>
            <person name="Schoch C.L."/>
            <person name="Horwitz B.A."/>
            <person name="Barry K.W."/>
            <person name="Condon B.J."/>
            <person name="Copeland A.C."/>
            <person name="Dhillon B."/>
            <person name="Glaser F."/>
            <person name="Hesse C.N."/>
            <person name="Kosti I."/>
            <person name="LaButti K."/>
            <person name="Lindquist E.A."/>
            <person name="Lucas S."/>
            <person name="Salamov A.A."/>
            <person name="Bradshaw R.E."/>
            <person name="Ciuffetti L."/>
            <person name="Hamelin R.C."/>
            <person name="Kema G.H.J."/>
            <person name="Lawrence C."/>
            <person name="Scott J.A."/>
            <person name="Spatafora J.W."/>
            <person name="Turgeon B.G."/>
            <person name="de Wit P.J.G.M."/>
            <person name="Zhong S."/>
            <person name="Goodwin S.B."/>
            <person name="Grigoriev I.V."/>
        </authorList>
    </citation>
    <scope>NUCLEOTIDE SEQUENCE [LARGE SCALE GENOMIC DNA]</scope>
    <source>
        <strain evidence="1 2">UAMH 10762</strain>
    </source>
</reference>
<name>M2NI30_BAUPA</name>
<evidence type="ECO:0000313" key="1">
    <source>
        <dbReference type="EMBL" id="EMC98999.1"/>
    </source>
</evidence>
<keyword evidence="2" id="KW-1185">Reference proteome</keyword>
<dbReference type="Proteomes" id="UP000011761">
    <property type="component" value="Unassembled WGS sequence"/>
</dbReference>
<dbReference type="EMBL" id="KB445552">
    <property type="protein sequence ID" value="EMC98999.1"/>
    <property type="molecule type" value="Genomic_DNA"/>
</dbReference>
<proteinExistence type="predicted"/>
<dbReference type="RefSeq" id="XP_007674058.1">
    <property type="nucleotide sequence ID" value="XM_007675868.1"/>
</dbReference>
<gene>
    <name evidence="1" type="ORF">BAUCODRAFT_387133</name>
</gene>